<dbReference type="InterPro" id="IPR050491">
    <property type="entry name" value="AmpC-like"/>
</dbReference>
<proteinExistence type="predicted"/>
<evidence type="ECO:0000259" key="2">
    <source>
        <dbReference type="Pfam" id="PF00144"/>
    </source>
</evidence>
<evidence type="ECO:0000313" key="4">
    <source>
        <dbReference type="EMBL" id="MFD2937769.1"/>
    </source>
</evidence>
<dbReference type="Gene3D" id="3.40.710.10">
    <property type="entry name" value="DD-peptidase/beta-lactamase superfamily"/>
    <property type="match status" value="1"/>
</dbReference>
<feature type="domain" description="Peptidase S12 Pab87-related C-terminal" evidence="3">
    <location>
        <begin position="414"/>
        <end position="502"/>
    </location>
</feature>
<evidence type="ECO:0000256" key="1">
    <source>
        <dbReference type="SAM" id="SignalP"/>
    </source>
</evidence>
<dbReference type="InterPro" id="IPR021860">
    <property type="entry name" value="Peptidase_S12_Pab87-rel_C"/>
</dbReference>
<feature type="signal peptide" evidence="1">
    <location>
        <begin position="1"/>
        <end position="21"/>
    </location>
</feature>
<dbReference type="GO" id="GO:0016787">
    <property type="term" value="F:hydrolase activity"/>
    <property type="evidence" value="ECO:0007669"/>
    <property type="project" value="UniProtKB-KW"/>
</dbReference>
<dbReference type="Gene3D" id="2.40.128.600">
    <property type="match status" value="1"/>
</dbReference>
<gene>
    <name evidence="4" type="ORF">ACFS25_28640</name>
</gene>
<feature type="domain" description="Beta-lactamase-related" evidence="2">
    <location>
        <begin position="31"/>
        <end position="370"/>
    </location>
</feature>
<sequence length="515" mass="58240">MNKKHWFLLFFLTHSYLSGLAQTPIFVSDSLQAYIKRGMADWQIPGMAVAIVKDGKVVVSQGFGVLEAGKDSRVDENTLFFIASNTKLFTGTDLALLDERGKLSLDDKVTKYLPDFRLSDASTTQLVTVRDLLSHRIGTKNFQGDFMFWDTDLMRKDVLSRMRLLAAPNQFRQDFGYSNQGYVVASEIIPKVSGMSWETFTESSILKPLNMNRTFMLSAGADKRSNIALPYTTCCSADSKLVKLPFDNLDNLGPATGMLSSVSDMSHWMMMQLDSGRFDGKRILPWAVLEKTRVANTLASTDKMKAFPLSYQFYCLGTGLFDYAGYYVYAHAGACSGFKSTTTLVPEKNLGIVVLTNQDNSNFHEALRFQILDAYLNVAYTNRHNYYLNRAKIKDQKSRDEIKGLAQRVEQKLKPKIPLLAYCGTYRNELYGTLSVALDTVKGRSGLTIHFEHHQNLIAQLDYMDGEEFRLTFSNPRFGIFPVSFLKANNQVESLEIKGTDFVDHDTYEFKKVNE</sequence>
<accession>A0ABW6AT21</accession>
<feature type="chain" id="PRO_5046087752" evidence="1">
    <location>
        <begin position="22"/>
        <end position="515"/>
    </location>
</feature>
<keyword evidence="1" id="KW-0732">Signal</keyword>
<dbReference type="Pfam" id="PF00144">
    <property type="entry name" value="Beta-lactamase"/>
    <property type="match status" value="1"/>
</dbReference>
<protein>
    <submittedName>
        <fullName evidence="4">Serine hydrolase</fullName>
    </submittedName>
</protein>
<keyword evidence="5" id="KW-1185">Reference proteome</keyword>
<dbReference type="Pfam" id="PF11954">
    <property type="entry name" value="DUF3471"/>
    <property type="match status" value="1"/>
</dbReference>
<dbReference type="PANTHER" id="PTHR46825:SF15">
    <property type="entry name" value="BETA-LACTAMASE-RELATED DOMAIN-CONTAINING PROTEIN"/>
    <property type="match status" value="1"/>
</dbReference>
<evidence type="ECO:0000259" key="3">
    <source>
        <dbReference type="Pfam" id="PF11954"/>
    </source>
</evidence>
<dbReference type="InterPro" id="IPR001466">
    <property type="entry name" value="Beta-lactam-related"/>
</dbReference>
<name>A0ABW6AT21_9BACT</name>
<dbReference type="EMBL" id="JBHUOM010000043">
    <property type="protein sequence ID" value="MFD2937769.1"/>
    <property type="molecule type" value="Genomic_DNA"/>
</dbReference>
<dbReference type="PANTHER" id="PTHR46825">
    <property type="entry name" value="D-ALANYL-D-ALANINE-CARBOXYPEPTIDASE/ENDOPEPTIDASE AMPH"/>
    <property type="match status" value="1"/>
</dbReference>
<dbReference type="RefSeq" id="WP_381508158.1">
    <property type="nucleotide sequence ID" value="NZ_JBHUOM010000043.1"/>
</dbReference>
<evidence type="ECO:0000313" key="5">
    <source>
        <dbReference type="Proteomes" id="UP001597512"/>
    </source>
</evidence>
<dbReference type="SUPFAM" id="SSF56601">
    <property type="entry name" value="beta-lactamase/transpeptidase-like"/>
    <property type="match status" value="1"/>
</dbReference>
<comment type="caution">
    <text evidence="4">The sequence shown here is derived from an EMBL/GenBank/DDBJ whole genome shotgun (WGS) entry which is preliminary data.</text>
</comment>
<dbReference type="Proteomes" id="UP001597512">
    <property type="component" value="Unassembled WGS sequence"/>
</dbReference>
<dbReference type="InterPro" id="IPR012338">
    <property type="entry name" value="Beta-lactam/transpept-like"/>
</dbReference>
<reference evidence="5" key="1">
    <citation type="journal article" date="2019" name="Int. J. Syst. Evol. Microbiol.">
        <title>The Global Catalogue of Microorganisms (GCM) 10K type strain sequencing project: providing services to taxonomists for standard genome sequencing and annotation.</title>
        <authorList>
            <consortium name="The Broad Institute Genomics Platform"/>
            <consortium name="The Broad Institute Genome Sequencing Center for Infectious Disease"/>
            <person name="Wu L."/>
            <person name="Ma J."/>
        </authorList>
    </citation>
    <scope>NUCLEOTIDE SEQUENCE [LARGE SCALE GENOMIC DNA]</scope>
    <source>
        <strain evidence="5">KCTC 52490</strain>
    </source>
</reference>
<keyword evidence="4" id="KW-0378">Hydrolase</keyword>
<organism evidence="4 5">
    <name type="scientific">Spirosoma flavum</name>
    <dbReference type="NCBI Taxonomy" id="2048557"/>
    <lineage>
        <taxon>Bacteria</taxon>
        <taxon>Pseudomonadati</taxon>
        <taxon>Bacteroidota</taxon>
        <taxon>Cytophagia</taxon>
        <taxon>Cytophagales</taxon>
        <taxon>Cytophagaceae</taxon>
        <taxon>Spirosoma</taxon>
    </lineage>
</organism>